<evidence type="ECO:0000256" key="4">
    <source>
        <dbReference type="ARBA" id="ARBA00023033"/>
    </source>
</evidence>
<gene>
    <name evidence="6" type="ORF">E0H58_37920</name>
</gene>
<name>A0ABY1ZV50_9ACTN</name>
<dbReference type="Pfam" id="PF00296">
    <property type="entry name" value="Bac_luciferase"/>
    <property type="match status" value="1"/>
</dbReference>
<protein>
    <submittedName>
        <fullName evidence="6">LLM class flavin-dependent oxidoreductase</fullName>
    </submittedName>
</protein>
<evidence type="ECO:0000313" key="6">
    <source>
        <dbReference type="EMBL" id="TCC16866.1"/>
    </source>
</evidence>
<evidence type="ECO:0000256" key="1">
    <source>
        <dbReference type="ARBA" id="ARBA00022630"/>
    </source>
</evidence>
<reference evidence="6 7" key="1">
    <citation type="submission" date="2019-02" db="EMBL/GenBank/DDBJ databases">
        <title>Kribbella capetownensis sp. nov. and Kribbella speibonae sp. nov., isolated from soil.</title>
        <authorList>
            <person name="Curtis S.M."/>
            <person name="Norton I."/>
            <person name="Everest G.J."/>
            <person name="Meyers P.R."/>
        </authorList>
    </citation>
    <scope>NUCLEOTIDE SEQUENCE [LARGE SCALE GENOMIC DNA]</scope>
    <source>
        <strain evidence="6 7">SK5</strain>
    </source>
</reference>
<dbReference type="SUPFAM" id="SSF51679">
    <property type="entry name" value="Bacterial luciferase-like"/>
    <property type="match status" value="1"/>
</dbReference>
<dbReference type="PANTHER" id="PTHR42847">
    <property type="entry name" value="ALKANESULFONATE MONOOXYGENASE"/>
    <property type="match status" value="1"/>
</dbReference>
<dbReference type="InterPro" id="IPR011251">
    <property type="entry name" value="Luciferase-like_dom"/>
</dbReference>
<evidence type="ECO:0000313" key="7">
    <source>
        <dbReference type="Proteomes" id="UP000292385"/>
    </source>
</evidence>
<keyword evidence="1" id="KW-0285">Flavoprotein</keyword>
<accession>A0ABY1ZV50</accession>
<comment type="caution">
    <text evidence="6">The sequence shown here is derived from an EMBL/GenBank/DDBJ whole genome shotgun (WGS) entry which is preliminary data.</text>
</comment>
<dbReference type="Proteomes" id="UP000292385">
    <property type="component" value="Unassembled WGS sequence"/>
</dbReference>
<dbReference type="InterPro" id="IPR050172">
    <property type="entry name" value="SsuD_RutA_monooxygenase"/>
</dbReference>
<dbReference type="InterPro" id="IPR036661">
    <property type="entry name" value="Luciferase-like_sf"/>
</dbReference>
<feature type="domain" description="Luciferase-like" evidence="5">
    <location>
        <begin position="9"/>
        <end position="244"/>
    </location>
</feature>
<sequence length="287" mass="31775">MKYGFVMAYGDARDAAELAVIAEQHGWDGFFVWESIWGIDAWVMLGAAAMTTERIRLGTMLTPLPRRKPWDVAGQVSTVDNLSGGRVTLAVGLGVTGDDRFWLFEDDPGRKVRAELMDESLAMLQQLWRDEPFDFAGKHYRSRKVAELMPPAPPPPVQQPRVPTWVVGGWPRPKSMRRAALQDGWLPNYAPILAPGEQPGELTPDLLAEGVAWITKERAAHGLTMDGYDVVAEGTTRADDTNAADTVRPWAEAGATWWIDADWSSMDRAVVREAAERRLKAGPPRVG</sequence>
<evidence type="ECO:0000256" key="2">
    <source>
        <dbReference type="ARBA" id="ARBA00022643"/>
    </source>
</evidence>
<proteinExistence type="predicted"/>
<evidence type="ECO:0000259" key="5">
    <source>
        <dbReference type="Pfam" id="PF00296"/>
    </source>
</evidence>
<dbReference type="PANTHER" id="PTHR42847:SF4">
    <property type="entry name" value="ALKANESULFONATE MONOOXYGENASE-RELATED"/>
    <property type="match status" value="1"/>
</dbReference>
<keyword evidence="7" id="KW-1185">Reference proteome</keyword>
<evidence type="ECO:0000256" key="3">
    <source>
        <dbReference type="ARBA" id="ARBA00023002"/>
    </source>
</evidence>
<keyword evidence="3" id="KW-0560">Oxidoreductase</keyword>
<dbReference type="Gene3D" id="3.20.20.30">
    <property type="entry name" value="Luciferase-like domain"/>
    <property type="match status" value="1"/>
</dbReference>
<dbReference type="EMBL" id="SJJY01000012">
    <property type="protein sequence ID" value="TCC16866.1"/>
    <property type="molecule type" value="Genomic_DNA"/>
</dbReference>
<keyword evidence="2" id="KW-0288">FMN</keyword>
<organism evidence="6 7">
    <name type="scientific">Kribbella speibonae</name>
    <dbReference type="NCBI Taxonomy" id="1572660"/>
    <lineage>
        <taxon>Bacteria</taxon>
        <taxon>Bacillati</taxon>
        <taxon>Actinomycetota</taxon>
        <taxon>Actinomycetes</taxon>
        <taxon>Propionibacteriales</taxon>
        <taxon>Kribbellaceae</taxon>
        <taxon>Kribbella</taxon>
    </lineage>
</organism>
<keyword evidence="4" id="KW-0503">Monooxygenase</keyword>
<dbReference type="RefSeq" id="WP_131467739.1">
    <property type="nucleotide sequence ID" value="NZ_SJJY01000012.1"/>
</dbReference>